<feature type="region of interest" description="Disordered" evidence="1">
    <location>
        <begin position="304"/>
        <end position="333"/>
    </location>
</feature>
<feature type="region of interest" description="Disordered" evidence="1">
    <location>
        <begin position="888"/>
        <end position="989"/>
    </location>
</feature>
<feature type="compositionally biased region" description="Polar residues" evidence="1">
    <location>
        <begin position="922"/>
        <end position="933"/>
    </location>
</feature>
<feature type="region of interest" description="Disordered" evidence="1">
    <location>
        <begin position="410"/>
        <end position="439"/>
    </location>
</feature>
<feature type="compositionally biased region" description="Polar residues" evidence="1">
    <location>
        <begin position="719"/>
        <end position="729"/>
    </location>
</feature>
<feature type="compositionally biased region" description="Low complexity" evidence="1">
    <location>
        <begin position="566"/>
        <end position="579"/>
    </location>
</feature>
<dbReference type="EMBL" id="JALLBG020000182">
    <property type="protein sequence ID" value="KAL3760531.1"/>
    <property type="molecule type" value="Genomic_DNA"/>
</dbReference>
<feature type="compositionally biased region" description="Basic and acidic residues" evidence="1">
    <location>
        <begin position="586"/>
        <end position="597"/>
    </location>
</feature>
<comment type="caution">
    <text evidence="2">The sequence shown here is derived from an EMBL/GenBank/DDBJ whole genome shotgun (WGS) entry which is preliminary data.</text>
</comment>
<feature type="compositionally biased region" description="Polar residues" evidence="1">
    <location>
        <begin position="598"/>
        <end position="610"/>
    </location>
</feature>
<proteinExistence type="predicted"/>
<accession>A0ABD3M907</accession>
<protein>
    <submittedName>
        <fullName evidence="2">Uncharacterized protein</fullName>
    </submittedName>
</protein>
<feature type="region of interest" description="Disordered" evidence="1">
    <location>
        <begin position="244"/>
        <end position="284"/>
    </location>
</feature>
<feature type="compositionally biased region" description="Low complexity" evidence="1">
    <location>
        <begin position="100"/>
        <end position="132"/>
    </location>
</feature>
<feature type="region of interest" description="Disordered" evidence="1">
    <location>
        <begin position="712"/>
        <end position="737"/>
    </location>
</feature>
<feature type="compositionally biased region" description="Polar residues" evidence="1">
    <location>
        <begin position="247"/>
        <end position="258"/>
    </location>
</feature>
<feature type="compositionally biased region" description="Basic and acidic residues" evidence="1">
    <location>
        <begin position="261"/>
        <end position="283"/>
    </location>
</feature>
<organism evidence="2 3">
    <name type="scientific">Discostella pseudostelligera</name>
    <dbReference type="NCBI Taxonomy" id="259834"/>
    <lineage>
        <taxon>Eukaryota</taxon>
        <taxon>Sar</taxon>
        <taxon>Stramenopiles</taxon>
        <taxon>Ochrophyta</taxon>
        <taxon>Bacillariophyta</taxon>
        <taxon>Coscinodiscophyceae</taxon>
        <taxon>Thalassiosirophycidae</taxon>
        <taxon>Stephanodiscales</taxon>
        <taxon>Stephanodiscaceae</taxon>
        <taxon>Discostella</taxon>
    </lineage>
</organism>
<reference evidence="2 3" key="1">
    <citation type="submission" date="2024-10" db="EMBL/GenBank/DDBJ databases">
        <title>Updated reference genomes for cyclostephanoid diatoms.</title>
        <authorList>
            <person name="Roberts W.R."/>
            <person name="Alverson A.J."/>
        </authorList>
    </citation>
    <scope>NUCLEOTIDE SEQUENCE [LARGE SCALE GENOMIC DNA]</scope>
    <source>
        <strain evidence="2 3">AJA232-27</strain>
    </source>
</reference>
<evidence type="ECO:0000313" key="2">
    <source>
        <dbReference type="EMBL" id="KAL3760531.1"/>
    </source>
</evidence>
<name>A0ABD3M907_9STRA</name>
<gene>
    <name evidence="2" type="ORF">ACHAWU_001866</name>
</gene>
<feature type="region of interest" description="Disordered" evidence="1">
    <location>
        <begin position="1111"/>
        <end position="1133"/>
    </location>
</feature>
<dbReference type="Proteomes" id="UP001530293">
    <property type="component" value="Unassembled WGS sequence"/>
</dbReference>
<evidence type="ECO:0000256" key="1">
    <source>
        <dbReference type="SAM" id="MobiDB-lite"/>
    </source>
</evidence>
<keyword evidence="3" id="KW-1185">Reference proteome</keyword>
<dbReference type="AlphaFoldDB" id="A0ABD3M907"/>
<feature type="region of interest" description="Disordered" evidence="1">
    <location>
        <begin position="1066"/>
        <end position="1088"/>
    </location>
</feature>
<feature type="compositionally biased region" description="Polar residues" evidence="1">
    <location>
        <begin position="977"/>
        <end position="989"/>
    </location>
</feature>
<feature type="region of interest" description="Disordered" evidence="1">
    <location>
        <begin position="99"/>
        <end position="132"/>
    </location>
</feature>
<feature type="region of interest" description="Disordered" evidence="1">
    <location>
        <begin position="782"/>
        <end position="808"/>
    </location>
</feature>
<sequence>MAKILSTTTCVRTTKMNISMMLLLTIHLVLFLMVPTTTTTALDTGKAPTTAAMSSSLPSSSSLYHSAPPNHNSKYDVSAISDKLALGDIRDNDFSIIRKSSSTTNSSSSSSSSSSKPSVNNIDNNATSNSNNVIDNNNKSIALCINCHALFEIQVIIHNMFKTTTTNDDGGGDLPNNAHRNDPQHREKYYEHYHPEASEEASEWMVNRQWFLSLHELRHDTNEEVGEEESNILHPLVDLLPLDNNDGTSGAVSDCSMQSTRRNDRSRSRSTGRRNDDAEEGQRDGSTVVKCFMAKVPVPYFILAARPPRGGGKEANANGDTDDDYYSSQSDGRYHNLQSHQRTMMRRREIIVMASLWREEQVVSPPLLGGGDDTNTTMDNFHSGQRILVDRQLVHVVLPTPIMRPAVGARRTGDYRSSSFHDDGVGSGTRTRSRRRRGRTMQFHYDPVYSVVLEDTVQLFHPEQHPSTQEDKKNEEEMPTNNNEWYRIAFASFVGLFGGMVGLFAISHTLPTGHDEEEMEVAEGEFLTPSSPRSNILAEDYEMPLYSPSEHGMKGVRLFHNEDDSSSSGRHSSSPSSTSPLVQNDGFHDAADQHSEYNDTNDTVSPTRSTEVVDQRIRMIDRRSLPFTNTTTTGSLSSMQSMISTRQLDIEDEIDMMHITNVVKSTSTVALSTLVINSANKLVSSSNASAEEKFDLSDGSQDECQCHREVTETNHDIDNNMTSSPQQSPLIAHGCASHPDHDPVCDMDRGAVTGSDNDVAFLAGIESTLKDMDLVDEVQTSDDAVESHSTQTCSEKQAGKKIDSPPSPPKIVRIVLKKQTPNSPCFNPVVVATIAPAPSTSDDQPNITSPAQDCQMHLSPKGGVLAPSVSSSVATAWTNNRSIDFKPRRSTTPYERVCNSVSSNCEKRQRRQSSKDARAPGLTNSIHGTNRRQPTPEAAVHPHASNRTEKEIHPNPASPVGQHDDASQASFGVDNDTLLSPMSSEHTNGQEQRFRFIHLNNSSSPTSTVAATVHEYTAPRRKLCNDFGDHPLPIPSGGVGQRKRFGLASTHVGITSSSLGIPDLTERAEESKSSQIDSPMKNPRSKRKIRKIEKRLLATTRKPVVHVPSSTLISLSERMEEPPSWQFSSERSY</sequence>
<feature type="compositionally biased region" description="Basic and acidic residues" evidence="1">
    <location>
        <begin position="411"/>
        <end position="424"/>
    </location>
</feature>
<feature type="region of interest" description="Disordered" evidence="1">
    <location>
        <begin position="559"/>
        <end position="614"/>
    </location>
</feature>
<evidence type="ECO:0000313" key="3">
    <source>
        <dbReference type="Proteomes" id="UP001530293"/>
    </source>
</evidence>